<dbReference type="CDD" id="cd12188">
    <property type="entry name" value="SDH"/>
    <property type="match status" value="1"/>
</dbReference>
<dbReference type="SUPFAM" id="SSF51735">
    <property type="entry name" value="NAD(P)-binding Rossmann-fold domains"/>
    <property type="match status" value="1"/>
</dbReference>
<evidence type="ECO:0000256" key="9">
    <source>
        <dbReference type="ARBA" id="ARBA00023157"/>
    </source>
</evidence>
<reference evidence="15" key="1">
    <citation type="journal article" date="2019" name="Int. J. Syst. Evol. Microbiol.">
        <title>The Global Catalogue of Microorganisms (GCM) 10K type strain sequencing project: providing services to taxonomists for standard genome sequencing and annotation.</title>
        <authorList>
            <consortium name="The Broad Institute Genomics Platform"/>
            <consortium name="The Broad Institute Genome Sequencing Center for Infectious Disease"/>
            <person name="Wu L."/>
            <person name="Ma J."/>
        </authorList>
    </citation>
    <scope>NUCLEOTIDE SEQUENCE [LARGE SCALE GENOMIC DNA]</scope>
    <source>
        <strain evidence="15">KCTC 42899</strain>
    </source>
</reference>
<evidence type="ECO:0000256" key="8">
    <source>
        <dbReference type="ARBA" id="ARBA00023027"/>
    </source>
</evidence>
<gene>
    <name evidence="14" type="ORF">ACFOMH_06150</name>
</gene>
<keyword evidence="7" id="KW-0560">Oxidoreductase</keyword>
<evidence type="ECO:0000259" key="12">
    <source>
        <dbReference type="SMART" id="SM01002"/>
    </source>
</evidence>
<proteinExistence type="inferred from homology"/>
<name>A0ABV7R303_9RHOB</name>
<comment type="subunit">
    <text evidence="3">Monomer.</text>
</comment>
<keyword evidence="8" id="KW-0520">NAD</keyword>
<evidence type="ECO:0000256" key="1">
    <source>
        <dbReference type="ARBA" id="ARBA00004884"/>
    </source>
</evidence>
<comment type="similarity">
    <text evidence="2">Belongs to the AlaDH/PNT family.</text>
</comment>
<dbReference type="Pfam" id="PF05222">
    <property type="entry name" value="AlaDh_PNT_N"/>
    <property type="match status" value="1"/>
</dbReference>
<dbReference type="SMART" id="SM01002">
    <property type="entry name" value="AlaDh_PNT_C"/>
    <property type="match status" value="1"/>
</dbReference>
<dbReference type="InterPro" id="IPR007886">
    <property type="entry name" value="AlaDH/PNT_N"/>
</dbReference>
<dbReference type="RefSeq" id="WP_377743287.1">
    <property type="nucleotide sequence ID" value="NZ_JBHRXJ010000003.1"/>
</dbReference>
<comment type="caution">
    <text evidence="14">The sequence shown here is derived from an EMBL/GenBank/DDBJ whole genome shotgun (WGS) entry which is preliminary data.</text>
</comment>
<evidence type="ECO:0000313" key="15">
    <source>
        <dbReference type="Proteomes" id="UP001595721"/>
    </source>
</evidence>
<keyword evidence="9" id="KW-1015">Disulfide bond</keyword>
<evidence type="ECO:0000256" key="3">
    <source>
        <dbReference type="ARBA" id="ARBA00011245"/>
    </source>
</evidence>
<comment type="catalytic activity">
    <reaction evidence="11">
        <text>L-saccharopine + NAD(+) + H2O = L-lysine + 2-oxoglutarate + NADH + H(+)</text>
        <dbReference type="Rhea" id="RHEA:12440"/>
        <dbReference type="ChEBI" id="CHEBI:15377"/>
        <dbReference type="ChEBI" id="CHEBI:15378"/>
        <dbReference type="ChEBI" id="CHEBI:16810"/>
        <dbReference type="ChEBI" id="CHEBI:32551"/>
        <dbReference type="ChEBI" id="CHEBI:57540"/>
        <dbReference type="ChEBI" id="CHEBI:57945"/>
        <dbReference type="ChEBI" id="CHEBI:57951"/>
        <dbReference type="EC" id="1.5.1.7"/>
    </reaction>
</comment>
<dbReference type="InterPro" id="IPR051168">
    <property type="entry name" value="AASS"/>
</dbReference>
<dbReference type="Proteomes" id="UP001595721">
    <property type="component" value="Unassembled WGS sequence"/>
</dbReference>
<protein>
    <recommendedName>
        <fullName evidence="5">Saccharopine dehydrogenase [NAD(+), L-lysine-forming]</fullName>
        <ecNumber evidence="4">1.5.1.7</ecNumber>
    </recommendedName>
    <alternativeName>
        <fullName evidence="10">Lysine--2-oxoglutarate reductase</fullName>
    </alternativeName>
</protein>
<dbReference type="EMBL" id="JBHRXJ010000003">
    <property type="protein sequence ID" value="MFC3527752.1"/>
    <property type="molecule type" value="Genomic_DNA"/>
</dbReference>
<comment type="pathway">
    <text evidence="1">Amino-acid biosynthesis; L-lysine biosynthesis via AAA pathway; L-lysine from L-alpha-aminoadipate (fungal route): step 3/3.</text>
</comment>
<keyword evidence="6" id="KW-0028">Amino-acid biosynthesis</keyword>
<evidence type="ECO:0000256" key="11">
    <source>
        <dbReference type="ARBA" id="ARBA00047860"/>
    </source>
</evidence>
<keyword evidence="15" id="KW-1185">Reference proteome</keyword>
<evidence type="ECO:0000256" key="7">
    <source>
        <dbReference type="ARBA" id="ARBA00023002"/>
    </source>
</evidence>
<evidence type="ECO:0000256" key="10">
    <source>
        <dbReference type="ARBA" id="ARBA00033228"/>
    </source>
</evidence>
<organism evidence="14 15">
    <name type="scientific">Paracoccus mangrovi</name>
    <dbReference type="NCBI Taxonomy" id="1715645"/>
    <lineage>
        <taxon>Bacteria</taxon>
        <taxon>Pseudomonadati</taxon>
        <taxon>Pseudomonadota</taxon>
        <taxon>Alphaproteobacteria</taxon>
        <taxon>Rhodobacterales</taxon>
        <taxon>Paracoccaceae</taxon>
        <taxon>Paracoccus</taxon>
    </lineage>
</organism>
<dbReference type="SMART" id="SM01003">
    <property type="entry name" value="AlaDh_PNT_N"/>
    <property type="match status" value="1"/>
</dbReference>
<evidence type="ECO:0000256" key="6">
    <source>
        <dbReference type="ARBA" id="ARBA00022605"/>
    </source>
</evidence>
<dbReference type="Gene3D" id="3.40.50.720">
    <property type="entry name" value="NAD(P)-binding Rossmann-like Domain"/>
    <property type="match status" value="1"/>
</dbReference>
<feature type="domain" description="Alanine dehydrogenase/pyridine nucleotide transhydrogenase NAD(H)-binding" evidence="12">
    <location>
        <begin position="177"/>
        <end position="302"/>
    </location>
</feature>
<evidence type="ECO:0000256" key="4">
    <source>
        <dbReference type="ARBA" id="ARBA00012847"/>
    </source>
</evidence>
<dbReference type="PANTHER" id="PTHR11133">
    <property type="entry name" value="SACCHAROPINE DEHYDROGENASE"/>
    <property type="match status" value="1"/>
</dbReference>
<dbReference type="PANTHER" id="PTHR11133:SF23">
    <property type="entry name" value="SACCHAROPINE DEHYDROGENASE [NAD(+), L-LYSINE-FORMING]"/>
    <property type="match status" value="1"/>
</dbReference>
<dbReference type="InterPro" id="IPR027281">
    <property type="entry name" value="Lys1"/>
</dbReference>
<dbReference type="EC" id="1.5.1.7" evidence="4"/>
<dbReference type="PIRSF" id="PIRSF018250">
    <property type="entry name" value="Saccharopine_DH_Lys"/>
    <property type="match status" value="1"/>
</dbReference>
<dbReference type="InterPro" id="IPR036291">
    <property type="entry name" value="NAD(P)-bd_dom_sf"/>
</dbReference>
<accession>A0ABV7R303</accession>
<evidence type="ECO:0000256" key="2">
    <source>
        <dbReference type="ARBA" id="ARBA00005689"/>
    </source>
</evidence>
<evidence type="ECO:0000259" key="13">
    <source>
        <dbReference type="SMART" id="SM01003"/>
    </source>
</evidence>
<dbReference type="InterPro" id="IPR007698">
    <property type="entry name" value="AlaDH/PNT_NAD(H)-bd"/>
</dbReference>
<evidence type="ECO:0000256" key="5">
    <source>
        <dbReference type="ARBA" id="ARBA00021221"/>
    </source>
</evidence>
<sequence length="360" mass="38335">MTHLWVRAESRDNERRVGLTPDGVRSLSARGIRVTVENSPHRIIPTADYAAAGARIAPQDSWPDAPPDAIIFGLKELPAQGGPLIHRHVMFGHAFKGQPGGQALLRRLRDGGGALYDLEYLTDADGRRLAAFGYWAGFAGAAVALKAWAAQRLGGVCGPVQDWASQRAMTDTLRAELDATGAARPHALIIGALGRVGSGALALLTQMGVPVTKWDMAETASGGPFPEILAHEVFINCILAGPGTPVFVPPEATAPGRALSVIGDVACDPESDFNPIRVYDRVTDWANPVLRVATQPPLDVMAIDNLPSLLPYESSVDYAGQLLPVLHGLDRLDQGAWGRAKALFDRHIARIGEPRDGGTP</sequence>
<dbReference type="SUPFAM" id="SSF52283">
    <property type="entry name" value="Formate/glycerate dehydrogenase catalytic domain-like"/>
    <property type="match status" value="1"/>
</dbReference>
<feature type="domain" description="Alanine dehydrogenase/pyridine nucleotide transhydrogenase N-terminal" evidence="13">
    <location>
        <begin position="5"/>
        <end position="139"/>
    </location>
</feature>
<evidence type="ECO:0000313" key="14">
    <source>
        <dbReference type="EMBL" id="MFC3527752.1"/>
    </source>
</evidence>